<name>A0ACC0X3F6_9ROSI</name>
<gene>
    <name evidence="1" type="ORF">Pint_29121</name>
</gene>
<evidence type="ECO:0000313" key="1">
    <source>
        <dbReference type="EMBL" id="KAJ0008173.1"/>
    </source>
</evidence>
<protein>
    <submittedName>
        <fullName evidence="1">Uncharacterized protein</fullName>
    </submittedName>
</protein>
<organism evidence="1 2">
    <name type="scientific">Pistacia integerrima</name>
    <dbReference type="NCBI Taxonomy" id="434235"/>
    <lineage>
        <taxon>Eukaryota</taxon>
        <taxon>Viridiplantae</taxon>
        <taxon>Streptophyta</taxon>
        <taxon>Embryophyta</taxon>
        <taxon>Tracheophyta</taxon>
        <taxon>Spermatophyta</taxon>
        <taxon>Magnoliopsida</taxon>
        <taxon>eudicotyledons</taxon>
        <taxon>Gunneridae</taxon>
        <taxon>Pentapetalae</taxon>
        <taxon>rosids</taxon>
        <taxon>malvids</taxon>
        <taxon>Sapindales</taxon>
        <taxon>Anacardiaceae</taxon>
        <taxon>Pistacia</taxon>
    </lineage>
</organism>
<dbReference type="Proteomes" id="UP001163603">
    <property type="component" value="Chromosome 15"/>
</dbReference>
<evidence type="ECO:0000313" key="2">
    <source>
        <dbReference type="Proteomes" id="UP001163603"/>
    </source>
</evidence>
<dbReference type="EMBL" id="CM047750">
    <property type="protein sequence ID" value="KAJ0008173.1"/>
    <property type="molecule type" value="Genomic_DNA"/>
</dbReference>
<accession>A0ACC0X3F6</accession>
<sequence>MRNTKGKTPIELFEEEHKTLVKEGEKWMKETASACIVASALIITVMFAAAFTLPGGNKDDGISKFLSKKSFKIFIIFDALSLFSSSASLLMFLGIVTSLYSEEDFLGILAKGILLWATSLYSSLLYA</sequence>
<proteinExistence type="predicted"/>
<comment type="caution">
    <text evidence="1">The sequence shown here is derived from an EMBL/GenBank/DDBJ whole genome shotgun (WGS) entry which is preliminary data.</text>
</comment>
<keyword evidence="2" id="KW-1185">Reference proteome</keyword>
<reference evidence="2" key="1">
    <citation type="journal article" date="2023" name="G3 (Bethesda)">
        <title>Genome assembly and association tests identify interacting loci associated with vigor, precocity, and sex in interspecific pistachio rootstocks.</title>
        <authorList>
            <person name="Palmer W."/>
            <person name="Jacygrad E."/>
            <person name="Sagayaradj S."/>
            <person name="Cavanaugh K."/>
            <person name="Han R."/>
            <person name="Bertier L."/>
            <person name="Beede B."/>
            <person name="Kafkas S."/>
            <person name="Golino D."/>
            <person name="Preece J."/>
            <person name="Michelmore R."/>
        </authorList>
    </citation>
    <scope>NUCLEOTIDE SEQUENCE [LARGE SCALE GENOMIC DNA]</scope>
</reference>